<dbReference type="Proteomes" id="UP000324222">
    <property type="component" value="Unassembled WGS sequence"/>
</dbReference>
<evidence type="ECO:0000313" key="3">
    <source>
        <dbReference type="Proteomes" id="UP000324222"/>
    </source>
</evidence>
<sequence>MRQATSVSSSSRCNGSSTRAEQGVVLMAVGQQQHDPPRGFTGSWGGPVGRHRGWGGRCLPLALPATYLRLLASRSGRRRVGRSGARRSSPLSTEAKPATPRRYLRGRAASCAAEVEAVGETEVWAVEAWAAEGCVAAWGSGCRRAGEAAYVAAASEALSAAPLLCPAARPLSRTGSRPTTVCLTRARRLGSR</sequence>
<dbReference type="AlphaFoldDB" id="A0A5B7K832"/>
<gene>
    <name evidence="2" type="ORF">E2C01_102389</name>
</gene>
<reference evidence="2 3" key="1">
    <citation type="submission" date="2019-05" db="EMBL/GenBank/DDBJ databases">
        <title>Another draft genome of Portunus trituberculatus and its Hox gene families provides insights of decapod evolution.</title>
        <authorList>
            <person name="Jeong J.-H."/>
            <person name="Song I."/>
            <person name="Kim S."/>
            <person name="Choi T."/>
            <person name="Kim D."/>
            <person name="Ryu S."/>
            <person name="Kim W."/>
        </authorList>
    </citation>
    <scope>NUCLEOTIDE SEQUENCE [LARGE SCALE GENOMIC DNA]</scope>
    <source>
        <tissue evidence="2">Muscle</tissue>
    </source>
</reference>
<accession>A0A5B7K832</accession>
<proteinExistence type="predicted"/>
<keyword evidence="3" id="KW-1185">Reference proteome</keyword>
<name>A0A5B7K832_PORTR</name>
<evidence type="ECO:0000256" key="1">
    <source>
        <dbReference type="SAM" id="MobiDB-lite"/>
    </source>
</evidence>
<evidence type="ECO:0000313" key="2">
    <source>
        <dbReference type="EMBL" id="MPD06572.1"/>
    </source>
</evidence>
<organism evidence="2 3">
    <name type="scientific">Portunus trituberculatus</name>
    <name type="common">Swimming crab</name>
    <name type="synonym">Neptunus trituberculatus</name>
    <dbReference type="NCBI Taxonomy" id="210409"/>
    <lineage>
        <taxon>Eukaryota</taxon>
        <taxon>Metazoa</taxon>
        <taxon>Ecdysozoa</taxon>
        <taxon>Arthropoda</taxon>
        <taxon>Crustacea</taxon>
        <taxon>Multicrustacea</taxon>
        <taxon>Malacostraca</taxon>
        <taxon>Eumalacostraca</taxon>
        <taxon>Eucarida</taxon>
        <taxon>Decapoda</taxon>
        <taxon>Pleocyemata</taxon>
        <taxon>Brachyura</taxon>
        <taxon>Eubrachyura</taxon>
        <taxon>Portunoidea</taxon>
        <taxon>Portunidae</taxon>
        <taxon>Portuninae</taxon>
        <taxon>Portunus</taxon>
    </lineage>
</organism>
<feature type="region of interest" description="Disordered" evidence="1">
    <location>
        <begin position="78"/>
        <end position="99"/>
    </location>
</feature>
<protein>
    <submittedName>
        <fullName evidence="2">Uncharacterized protein</fullName>
    </submittedName>
</protein>
<dbReference type="EMBL" id="VSRR010151915">
    <property type="protein sequence ID" value="MPD06572.1"/>
    <property type="molecule type" value="Genomic_DNA"/>
</dbReference>
<comment type="caution">
    <text evidence="2">The sequence shown here is derived from an EMBL/GenBank/DDBJ whole genome shotgun (WGS) entry which is preliminary data.</text>
</comment>